<sequence>MIKLMKKNIKYILLFIIGSLLPVITFANTSNLDFKNEFWLPGFYEGDGIIKTENPIKFLFVIIKEVTKYVAILAIIATMIGWLMFLFSAWSDEKVKKAKNVIIYSIIWVLVSIASFTLVDIINNLTLN</sequence>
<feature type="transmembrane region" description="Helical" evidence="1">
    <location>
        <begin position="101"/>
        <end position="122"/>
    </location>
</feature>
<dbReference type="EMBL" id="AMFJ01021595">
    <property type="protein sequence ID" value="EKD66826.1"/>
    <property type="molecule type" value="Genomic_DNA"/>
</dbReference>
<evidence type="ECO:0000256" key="1">
    <source>
        <dbReference type="SAM" id="Phobius"/>
    </source>
</evidence>
<reference evidence="2" key="1">
    <citation type="journal article" date="2012" name="Science">
        <title>Fermentation, hydrogen, and sulfur metabolism in multiple uncultivated bacterial phyla.</title>
        <authorList>
            <person name="Wrighton K.C."/>
            <person name="Thomas B.C."/>
            <person name="Sharon I."/>
            <person name="Miller C.S."/>
            <person name="Castelle C.J."/>
            <person name="VerBerkmoes N.C."/>
            <person name="Wilkins M.J."/>
            <person name="Hettich R.L."/>
            <person name="Lipton M.S."/>
            <person name="Williams K.H."/>
            <person name="Long P.E."/>
            <person name="Banfield J.F."/>
        </authorList>
    </citation>
    <scope>NUCLEOTIDE SEQUENCE [LARGE SCALE GENOMIC DNA]</scope>
</reference>
<protein>
    <submittedName>
        <fullName evidence="2">Uncharacterized protein</fullName>
    </submittedName>
</protein>
<organism evidence="2">
    <name type="scientific">uncultured bacterium</name>
    <name type="common">gcode 4</name>
    <dbReference type="NCBI Taxonomy" id="1234023"/>
    <lineage>
        <taxon>Bacteria</taxon>
        <taxon>environmental samples</taxon>
    </lineage>
</organism>
<keyword evidence="1" id="KW-1133">Transmembrane helix</keyword>
<feature type="transmembrane region" description="Helical" evidence="1">
    <location>
        <begin position="69"/>
        <end position="89"/>
    </location>
</feature>
<accession>K2AYK2</accession>
<gene>
    <name evidence="2" type="ORF">ACD_49C00009G0051</name>
</gene>
<name>K2AYK2_9BACT</name>
<keyword evidence="1" id="KW-0812">Transmembrane</keyword>
<proteinExistence type="predicted"/>
<comment type="caution">
    <text evidence="2">The sequence shown here is derived from an EMBL/GenBank/DDBJ whole genome shotgun (WGS) entry which is preliminary data.</text>
</comment>
<dbReference type="AlphaFoldDB" id="K2AYK2"/>
<evidence type="ECO:0000313" key="2">
    <source>
        <dbReference type="EMBL" id="EKD66826.1"/>
    </source>
</evidence>
<keyword evidence="1" id="KW-0472">Membrane</keyword>